<dbReference type="InterPro" id="IPR027417">
    <property type="entry name" value="P-loop_NTPase"/>
</dbReference>
<dbReference type="CDD" id="cd06170">
    <property type="entry name" value="LuxR_C_like"/>
    <property type="match status" value="1"/>
</dbReference>
<dbReference type="SUPFAM" id="SSF46894">
    <property type="entry name" value="C-terminal effector domain of the bipartite response regulators"/>
    <property type="match status" value="1"/>
</dbReference>
<dbReference type="SUPFAM" id="SSF52540">
    <property type="entry name" value="P-loop containing nucleoside triphosphate hydrolases"/>
    <property type="match status" value="1"/>
</dbReference>
<dbReference type="GO" id="GO:0006355">
    <property type="term" value="P:regulation of DNA-templated transcription"/>
    <property type="evidence" value="ECO:0007669"/>
    <property type="project" value="InterPro"/>
</dbReference>
<dbReference type="PANTHER" id="PTHR44688">
    <property type="entry name" value="DNA-BINDING TRANSCRIPTIONAL ACTIVATOR DEVR_DOSR"/>
    <property type="match status" value="1"/>
</dbReference>
<dbReference type="GO" id="GO:0003677">
    <property type="term" value="F:DNA binding"/>
    <property type="evidence" value="ECO:0007669"/>
    <property type="project" value="UniProtKB-KW"/>
</dbReference>
<dbReference type="InterPro" id="IPR011990">
    <property type="entry name" value="TPR-like_helical_dom_sf"/>
</dbReference>
<dbReference type="PRINTS" id="PR00038">
    <property type="entry name" value="HTHLUXR"/>
</dbReference>
<dbReference type="InterPro" id="IPR000792">
    <property type="entry name" value="Tscrpt_reg_LuxR_C"/>
</dbReference>
<keyword evidence="2" id="KW-0238">DNA-binding</keyword>
<keyword evidence="3" id="KW-0804">Transcription</keyword>
<dbReference type="OrthoDB" id="134985at2"/>
<evidence type="ECO:0000313" key="5">
    <source>
        <dbReference type="EMBL" id="SDZ00502.1"/>
    </source>
</evidence>
<dbReference type="PANTHER" id="PTHR44688:SF16">
    <property type="entry name" value="DNA-BINDING TRANSCRIPTIONAL ACTIVATOR DEVR_DOSR"/>
    <property type="match status" value="1"/>
</dbReference>
<evidence type="ECO:0000256" key="2">
    <source>
        <dbReference type="ARBA" id="ARBA00023125"/>
    </source>
</evidence>
<dbReference type="Gene3D" id="1.25.40.10">
    <property type="entry name" value="Tetratricopeptide repeat domain"/>
    <property type="match status" value="1"/>
</dbReference>
<sequence length="724" mass="79067">MTQRHVPPHHAVDRPSLRLLLDEGRTGPATLIVAPAGAGKSVLISQWAAGHDDLAFVWIDVGPDDVDAAHFARRLTSALNSLSPGIEDLVAKVVAADGGLGRPFVDALSERMRPLPECEIVLDDLHLLANEKVLADLWALVDTLPEQVHLVLSSRRDFRLGWAPLRLRYNLLELRQSHLAFGDADAAEAVARISGRALSPEAVSVLVERTEGWAAGVQLAALTLRDTGDPEAFVSLLVGSDRLIADYLGEEVLLAQPQGRREMLLRLSALTEMNADLVAACTGEARAAGLLESLQEQSMFVLPVAGRPGWYRFHHLFRELLRYRLHVNDPAEEAAMLVHAAEWSLEHDSFEKAIGYFLEAERWDSVLDVLLARGSDVFERGETATMLRWLDAVPERVLRRNPDAQLLRGILLGLSGHGAQAEDILRELCADPGLTAGQQLVAQCYLTGRVQLRPNPALSLTDAEEALRRLTDHDGSPVPDLLRLTNVELLWPFVLAAGGRSLFLLGRLAEARSWLQRGLDTPGGRYSAHRIHLLGSLALVDVWEGDLDRGLETADEAIALAREVGLLGHPAPADAHLARCFAAIGLGRTEAAIAALRDAEALSALDNRTQLLWLVRLAKTLILGHLFVDDEAIGPPPPVVAAELARAREAVPLAATISPLPVPLTDRERELLAYFPSRYSNAELAARLFVSVNTIKTHMAHIYRKLDAPDRDAAILRARELGLL</sequence>
<evidence type="ECO:0000313" key="6">
    <source>
        <dbReference type="Proteomes" id="UP000198891"/>
    </source>
</evidence>
<dbReference type="Gene3D" id="1.10.10.10">
    <property type="entry name" value="Winged helix-like DNA-binding domain superfamily/Winged helix DNA-binding domain"/>
    <property type="match status" value="1"/>
</dbReference>
<dbReference type="RefSeq" id="WP_139256666.1">
    <property type="nucleotide sequence ID" value="NZ_FNPZ01000002.1"/>
</dbReference>
<evidence type="ECO:0000256" key="1">
    <source>
        <dbReference type="ARBA" id="ARBA00023015"/>
    </source>
</evidence>
<reference evidence="5 6" key="1">
    <citation type="submission" date="2016-10" db="EMBL/GenBank/DDBJ databases">
        <authorList>
            <person name="de Groot N.N."/>
        </authorList>
    </citation>
    <scope>NUCLEOTIDE SEQUENCE [LARGE SCALE GENOMIC DNA]</scope>
    <source>
        <strain evidence="5 6">CGMCC 4.3491</strain>
    </source>
</reference>
<feature type="domain" description="HTH luxR-type" evidence="4">
    <location>
        <begin position="657"/>
        <end position="722"/>
    </location>
</feature>
<dbReference type="Proteomes" id="UP000198891">
    <property type="component" value="Unassembled WGS sequence"/>
</dbReference>
<name>A0A1H3PH73_9MICO</name>
<keyword evidence="6" id="KW-1185">Reference proteome</keyword>
<dbReference type="Pfam" id="PF25873">
    <property type="entry name" value="WHD_MalT"/>
    <property type="match status" value="1"/>
</dbReference>
<proteinExistence type="predicted"/>
<dbReference type="InterPro" id="IPR036388">
    <property type="entry name" value="WH-like_DNA-bd_sf"/>
</dbReference>
<dbReference type="AlphaFoldDB" id="A0A1H3PH73"/>
<dbReference type="SMART" id="SM00421">
    <property type="entry name" value="HTH_LUXR"/>
    <property type="match status" value="1"/>
</dbReference>
<accession>A0A1H3PH73</accession>
<dbReference type="STRING" id="381665.SAMN05216554_1892"/>
<dbReference type="EMBL" id="FNPZ01000002">
    <property type="protein sequence ID" value="SDZ00502.1"/>
    <property type="molecule type" value="Genomic_DNA"/>
</dbReference>
<dbReference type="InterPro" id="IPR016032">
    <property type="entry name" value="Sig_transdc_resp-reg_C-effctor"/>
</dbReference>
<gene>
    <name evidence="5" type="ORF">SAMN05216554_1892</name>
</gene>
<protein>
    <submittedName>
        <fullName evidence="5">LuxR family transcriptional regulator, maltose regulon positive regulatory protein</fullName>
    </submittedName>
</protein>
<organism evidence="5 6">
    <name type="scientific">Herbiconiux ginsengi</name>
    <dbReference type="NCBI Taxonomy" id="381665"/>
    <lineage>
        <taxon>Bacteria</taxon>
        <taxon>Bacillati</taxon>
        <taxon>Actinomycetota</taxon>
        <taxon>Actinomycetes</taxon>
        <taxon>Micrococcales</taxon>
        <taxon>Microbacteriaceae</taxon>
        <taxon>Herbiconiux</taxon>
    </lineage>
</organism>
<dbReference type="Pfam" id="PF00196">
    <property type="entry name" value="GerE"/>
    <property type="match status" value="1"/>
</dbReference>
<dbReference type="InterPro" id="IPR059106">
    <property type="entry name" value="WHD_MalT"/>
</dbReference>
<dbReference type="SUPFAM" id="SSF48452">
    <property type="entry name" value="TPR-like"/>
    <property type="match status" value="1"/>
</dbReference>
<evidence type="ECO:0000259" key="4">
    <source>
        <dbReference type="PROSITE" id="PS50043"/>
    </source>
</evidence>
<keyword evidence="1" id="KW-0805">Transcription regulation</keyword>
<dbReference type="PROSITE" id="PS50043">
    <property type="entry name" value="HTH_LUXR_2"/>
    <property type="match status" value="1"/>
</dbReference>
<evidence type="ECO:0000256" key="3">
    <source>
        <dbReference type="ARBA" id="ARBA00023163"/>
    </source>
</evidence>